<organism evidence="6 7">
    <name type="scientific">Roseomonas haemaphysalidis</name>
    <dbReference type="NCBI Taxonomy" id="2768162"/>
    <lineage>
        <taxon>Bacteria</taxon>
        <taxon>Pseudomonadati</taxon>
        <taxon>Pseudomonadota</taxon>
        <taxon>Alphaproteobacteria</taxon>
        <taxon>Acetobacterales</taxon>
        <taxon>Roseomonadaceae</taxon>
        <taxon>Roseomonas</taxon>
    </lineage>
</organism>
<proteinExistence type="predicted"/>
<dbReference type="InterPro" id="IPR036188">
    <property type="entry name" value="FAD/NAD-bd_sf"/>
</dbReference>
<dbReference type="InterPro" id="IPR003953">
    <property type="entry name" value="FAD-dep_OxRdtase_2_FAD-bd"/>
</dbReference>
<dbReference type="Proteomes" id="UP001518989">
    <property type="component" value="Unassembled WGS sequence"/>
</dbReference>
<dbReference type="PANTHER" id="PTHR43400:SF10">
    <property type="entry name" value="3-OXOSTEROID 1-DEHYDROGENASE"/>
    <property type="match status" value="1"/>
</dbReference>
<sequence length="472" mass="46696">MLPTTRARHAMLAETVSGGSGGMADWDVVVVGAGAAGMVGALRAAAGGARVALLERDAAAPSNLALSGGLFSAAGSRWQHEAGVEDGPDRFAADITDKTGGAVPQPLLRTVTQGARDAAHFLADSAGLPIHLSQTARFPGHSAPRLHATPAESGAELAALLRAAVRRAPRIAWLEGCDAVALRSGACGVAGVEVSDGGAARRVLPAAWVLLAGGGFGGNAARKARHLPGASGALHVGAASNDGRGMDWLDQLGAALRCMDSYQGQPHVCRDGDGTHRLGAALPALGAVMVNQQGLRFAAEDMGPSELTAHVLAQPGGAVEIWDAAAQDTALRQGPFRAATEAGLVWGGGGLATLAARFGLPPDALADTLRDAAACARGEQTDQHGRTHWGTPLQAPFFAAAITGGLAHTQGGAVVDAGARVLRADGSAIPGLLAAGGAACGVSGTGAAGYVPGNGLAQAFALGLAAGATAAG</sequence>
<dbReference type="InterPro" id="IPR027477">
    <property type="entry name" value="Succ_DH/fumarate_Rdtase_cat_sf"/>
</dbReference>
<dbReference type="InterPro" id="IPR050315">
    <property type="entry name" value="FAD-oxidoreductase_2"/>
</dbReference>
<keyword evidence="3" id="KW-0274">FAD</keyword>
<comment type="cofactor">
    <cofactor evidence="1">
        <name>FAD</name>
        <dbReference type="ChEBI" id="CHEBI:57692"/>
    </cofactor>
</comment>
<dbReference type="EMBL" id="JACTNG010000001">
    <property type="protein sequence ID" value="MBO1077989.1"/>
    <property type="molecule type" value="Genomic_DNA"/>
</dbReference>
<accession>A0ABS3KKL0</accession>
<evidence type="ECO:0000256" key="2">
    <source>
        <dbReference type="ARBA" id="ARBA00022630"/>
    </source>
</evidence>
<dbReference type="SUPFAM" id="SSF56425">
    <property type="entry name" value="Succinate dehydrogenase/fumarate reductase flavoprotein, catalytic domain"/>
    <property type="match status" value="1"/>
</dbReference>
<protein>
    <submittedName>
        <fullName evidence="6">FAD-binding protein</fullName>
    </submittedName>
</protein>
<dbReference type="PANTHER" id="PTHR43400">
    <property type="entry name" value="FUMARATE REDUCTASE"/>
    <property type="match status" value="1"/>
</dbReference>
<keyword evidence="4" id="KW-0560">Oxidoreductase</keyword>
<evidence type="ECO:0000256" key="4">
    <source>
        <dbReference type="ARBA" id="ARBA00023002"/>
    </source>
</evidence>
<feature type="domain" description="FAD-dependent oxidoreductase 2 FAD-binding" evidence="5">
    <location>
        <begin position="27"/>
        <end position="444"/>
    </location>
</feature>
<evidence type="ECO:0000313" key="6">
    <source>
        <dbReference type="EMBL" id="MBO1077989.1"/>
    </source>
</evidence>
<evidence type="ECO:0000256" key="1">
    <source>
        <dbReference type="ARBA" id="ARBA00001974"/>
    </source>
</evidence>
<dbReference type="Pfam" id="PF00890">
    <property type="entry name" value="FAD_binding_2"/>
    <property type="match status" value="1"/>
</dbReference>
<keyword evidence="7" id="KW-1185">Reference proteome</keyword>
<name>A0ABS3KKL0_9PROT</name>
<gene>
    <name evidence="6" type="ORF">IAI61_03030</name>
</gene>
<dbReference type="RefSeq" id="WP_207415376.1">
    <property type="nucleotide sequence ID" value="NZ_CP061179.1"/>
</dbReference>
<dbReference type="Gene3D" id="3.50.50.60">
    <property type="entry name" value="FAD/NAD(P)-binding domain"/>
    <property type="match status" value="1"/>
</dbReference>
<evidence type="ECO:0000256" key="3">
    <source>
        <dbReference type="ARBA" id="ARBA00022827"/>
    </source>
</evidence>
<evidence type="ECO:0000313" key="7">
    <source>
        <dbReference type="Proteomes" id="UP001518989"/>
    </source>
</evidence>
<dbReference type="SUPFAM" id="SSF51905">
    <property type="entry name" value="FAD/NAD(P)-binding domain"/>
    <property type="match status" value="1"/>
</dbReference>
<keyword evidence="2" id="KW-0285">Flavoprotein</keyword>
<comment type="caution">
    <text evidence="6">The sequence shown here is derived from an EMBL/GenBank/DDBJ whole genome shotgun (WGS) entry which is preliminary data.</text>
</comment>
<dbReference type="Gene3D" id="3.90.700.10">
    <property type="entry name" value="Succinate dehydrogenase/fumarate reductase flavoprotein, catalytic domain"/>
    <property type="match status" value="1"/>
</dbReference>
<evidence type="ECO:0000259" key="5">
    <source>
        <dbReference type="Pfam" id="PF00890"/>
    </source>
</evidence>
<reference evidence="6 7" key="1">
    <citation type="submission" date="2020-09" db="EMBL/GenBank/DDBJ databases">
        <title>Roseomonas.</title>
        <authorList>
            <person name="Zhu W."/>
        </authorList>
    </citation>
    <scope>NUCLEOTIDE SEQUENCE [LARGE SCALE GENOMIC DNA]</scope>
    <source>
        <strain evidence="6 7">573</strain>
    </source>
</reference>